<feature type="compositionally biased region" description="Polar residues" evidence="2">
    <location>
        <begin position="1022"/>
        <end position="1033"/>
    </location>
</feature>
<evidence type="ECO:0000313" key="5">
    <source>
        <dbReference type="Proteomes" id="UP000324800"/>
    </source>
</evidence>
<dbReference type="GO" id="GO:0043596">
    <property type="term" value="C:nuclear replication fork"/>
    <property type="evidence" value="ECO:0007669"/>
    <property type="project" value="TreeGrafter"/>
</dbReference>
<protein>
    <submittedName>
        <fullName evidence="4">Putative WD repeat and HMG-box DNA-binding protein 1</fullName>
    </submittedName>
</protein>
<sequence length="1049" mass="115719">MALLQSENVGDDDDDLFNLKALQKRRKQKSGMNEGFQGDAGGWGNEILPLQPPFQPGSTPQQGQNPSFLQCCSLGSIITQKANAVDSNVQIEIFGAGPQQTKKILDHYNFTLASLGESGGLFYAPYRKEETNEQGVRIPARQSVLFFKSLQQWAGGSDWTITCSDAVIGAAVGYSFVCLATNSQNIRVLSPSGQQKITFSIPGKFVCIAGGSHRFAVCFHSSLPIAVNIIQQRNEKGEDPDQQYNSKAAIQSLEYIIYSPEEVDRGSRKGKIPISTGTELIWFGFSDGGSLTTCDSAGIVRMLVEQWGEVWVEICDLKDYSNSQDTMLWIYGVREKDKGEILCLNCARKLGYPYTSARSQPQIIPFQLNFIDINAGISGGEQDSVPISQIEADVAVKEMRLAINSENRAREFRNRAGVNKMNDRWWRFDPLNAQLIGATTQLPGDKSSQQQSVQQSAKAMTLKEIRNLEASLDMDYVKLNGFALSTLKPSRAYEISTSVFNKNTTNVLRTLAYRAKNAAVQERIELLSRIRFPEKQKQDKNEKVEEIDCLRALPLNRIGYTDPESLTITLAATGGVLPTASKQLLPSQSSSSSSFLTPTIPIIPNLDQAIGGLGDGSQRLDLLYSKFEQMEKTIQEQSQTIDKLQHTVDSQKNDMIMLRTQTNAALTKVKNFKQPTLGEQSSAQSNYDILPSQSSQSKQSGVGRGKKGKKSGMEKDADGTLNSSSIQSVINPLNMAPPQIKDPFQHDPNDAPQGSLAQAKKKKNVNTSSTSSQPAPKTKSKTKAKSKANAKQNANTNQIENVEIGADSIIERQNVQEGEGQIEQEQIKDKDNQDEEDKNKFPNSLLSINNPQEVFKAIPKTSSFTSSSSSSSSSSGSSQEKSQSLSLESPQLISAEEAEEAMRRGAEFINTVLIDPIYDDKGNAILSTSNYDKKKEDEKKEMEKDKDGEDDSIQLLDITSEVKQVERIEEEIVNNNEIVKDIEIKNEVTATPTKQKISPQTNKNPAQSVAQDQIKEKPKPKTGSNVSKGQITLDQFKPQKMKNPFSMKK</sequence>
<dbReference type="Proteomes" id="UP000324800">
    <property type="component" value="Unassembled WGS sequence"/>
</dbReference>
<dbReference type="GO" id="GO:0006281">
    <property type="term" value="P:DNA repair"/>
    <property type="evidence" value="ECO:0007669"/>
    <property type="project" value="TreeGrafter"/>
</dbReference>
<dbReference type="OrthoDB" id="427368at2759"/>
<feature type="region of interest" description="Disordered" evidence="2">
    <location>
        <begin position="921"/>
        <end position="953"/>
    </location>
</feature>
<evidence type="ECO:0000256" key="1">
    <source>
        <dbReference type="SAM" id="Coils"/>
    </source>
</evidence>
<evidence type="ECO:0000259" key="3">
    <source>
        <dbReference type="Pfam" id="PF12341"/>
    </source>
</evidence>
<dbReference type="GO" id="GO:0006261">
    <property type="term" value="P:DNA-templated DNA replication"/>
    <property type="evidence" value="ECO:0007669"/>
    <property type="project" value="TreeGrafter"/>
</dbReference>
<keyword evidence="1" id="KW-0175">Coiled coil</keyword>
<gene>
    <name evidence="4" type="ORF">EZS28_020824</name>
</gene>
<feature type="compositionally biased region" description="Low complexity" evidence="2">
    <location>
        <begin position="860"/>
        <end position="889"/>
    </location>
</feature>
<feature type="region of interest" description="Disordered" evidence="2">
    <location>
        <begin position="690"/>
        <end position="900"/>
    </location>
</feature>
<dbReference type="InterPro" id="IPR022100">
    <property type="entry name" value="WDHD1/CFT4_beta-prop_2nd"/>
</dbReference>
<evidence type="ECO:0000256" key="2">
    <source>
        <dbReference type="SAM" id="MobiDB-lite"/>
    </source>
</evidence>
<feature type="region of interest" description="Disordered" evidence="2">
    <location>
        <begin position="28"/>
        <end position="65"/>
    </location>
</feature>
<feature type="compositionally biased region" description="Polar residues" evidence="2">
    <location>
        <begin position="989"/>
        <end position="1011"/>
    </location>
</feature>
<feature type="domain" description="WDHD1/CFT4 second beta-propeller" evidence="3">
    <location>
        <begin position="53"/>
        <end position="368"/>
    </location>
</feature>
<feature type="compositionally biased region" description="Basic residues" evidence="2">
    <location>
        <begin position="778"/>
        <end position="788"/>
    </location>
</feature>
<feature type="compositionally biased region" description="Polar residues" evidence="2">
    <location>
        <begin position="56"/>
        <end position="65"/>
    </location>
</feature>
<dbReference type="EMBL" id="SNRW01006140">
    <property type="protein sequence ID" value="KAA6383650.1"/>
    <property type="molecule type" value="Genomic_DNA"/>
</dbReference>
<feature type="compositionally biased region" description="Low complexity" evidence="2">
    <location>
        <begin position="692"/>
        <end position="701"/>
    </location>
</feature>
<dbReference type="AlphaFoldDB" id="A0A5J4VMC8"/>
<feature type="compositionally biased region" description="Polar residues" evidence="2">
    <location>
        <begin position="841"/>
        <end position="852"/>
    </location>
</feature>
<proteinExistence type="predicted"/>
<dbReference type="GO" id="GO:0003682">
    <property type="term" value="F:chromatin binding"/>
    <property type="evidence" value="ECO:0007669"/>
    <property type="project" value="TreeGrafter"/>
</dbReference>
<feature type="coiled-coil region" evidence="1">
    <location>
        <begin position="627"/>
        <end position="654"/>
    </location>
</feature>
<reference evidence="4 5" key="1">
    <citation type="submission" date="2019-03" db="EMBL/GenBank/DDBJ databases">
        <title>Single cell metagenomics reveals metabolic interactions within the superorganism composed of flagellate Streblomastix strix and complex community of Bacteroidetes bacteria on its surface.</title>
        <authorList>
            <person name="Treitli S.C."/>
            <person name="Kolisko M."/>
            <person name="Husnik F."/>
            <person name="Keeling P."/>
            <person name="Hampl V."/>
        </authorList>
    </citation>
    <scope>NUCLEOTIDE SEQUENCE [LARGE SCALE GENOMIC DNA]</scope>
    <source>
        <strain evidence="4">ST1C</strain>
    </source>
</reference>
<feature type="compositionally biased region" description="Low complexity" evidence="2">
    <location>
        <begin position="765"/>
        <end position="777"/>
    </location>
</feature>
<accession>A0A5J4VMC8</accession>
<dbReference type="Pfam" id="PF12341">
    <property type="entry name" value="Mcl1_mid"/>
    <property type="match status" value="1"/>
</dbReference>
<evidence type="ECO:0000313" key="4">
    <source>
        <dbReference type="EMBL" id="KAA6383650.1"/>
    </source>
</evidence>
<feature type="compositionally biased region" description="Polar residues" evidence="2">
    <location>
        <begin position="720"/>
        <end position="731"/>
    </location>
</feature>
<dbReference type="GO" id="GO:0003677">
    <property type="term" value="F:DNA binding"/>
    <property type="evidence" value="ECO:0007669"/>
    <property type="project" value="UniProtKB-KW"/>
</dbReference>
<organism evidence="4 5">
    <name type="scientific">Streblomastix strix</name>
    <dbReference type="NCBI Taxonomy" id="222440"/>
    <lineage>
        <taxon>Eukaryota</taxon>
        <taxon>Metamonada</taxon>
        <taxon>Preaxostyla</taxon>
        <taxon>Oxymonadida</taxon>
        <taxon>Streblomastigidae</taxon>
        <taxon>Streblomastix</taxon>
    </lineage>
</organism>
<keyword evidence="4" id="KW-0238">DNA-binding</keyword>
<comment type="caution">
    <text evidence="4">The sequence shown here is derived from an EMBL/GenBank/DDBJ whole genome shotgun (WGS) entry which is preliminary data.</text>
</comment>
<dbReference type="GO" id="GO:0000278">
    <property type="term" value="P:mitotic cell cycle"/>
    <property type="evidence" value="ECO:0007669"/>
    <property type="project" value="TreeGrafter"/>
</dbReference>
<feature type="region of interest" description="Disordered" evidence="2">
    <location>
        <begin position="988"/>
        <end position="1049"/>
    </location>
</feature>
<dbReference type="PANTHER" id="PTHR19932">
    <property type="entry name" value="WD REPEAT AND HMG-BOX DNA BINDING PROTEIN"/>
    <property type="match status" value="1"/>
</dbReference>
<feature type="compositionally biased region" description="Basic and acidic residues" evidence="2">
    <location>
        <begin position="931"/>
        <end position="947"/>
    </location>
</feature>
<dbReference type="PANTHER" id="PTHR19932:SF10">
    <property type="entry name" value="WD REPEAT AND HMG-BOX DNA-BINDING PROTEIN 1"/>
    <property type="match status" value="1"/>
</dbReference>
<name>A0A5J4VMC8_9EUKA</name>